<dbReference type="AlphaFoldDB" id="A0A317T434"/>
<comment type="caution">
    <text evidence="1">The sequence shown here is derived from an EMBL/GenBank/DDBJ whole genome shotgun (WGS) entry which is preliminary data.</text>
</comment>
<dbReference type="RefSeq" id="WP_110023656.1">
    <property type="nucleotide sequence ID" value="NZ_PDNZ01000006.1"/>
</dbReference>
<dbReference type="OrthoDB" id="595431at2"/>
<evidence type="ECO:0000313" key="1">
    <source>
        <dbReference type="EMBL" id="PWW81539.1"/>
    </source>
</evidence>
<organism evidence="1 2">
    <name type="scientific">Prosthecochloris marina</name>
    <dbReference type="NCBI Taxonomy" id="2017681"/>
    <lineage>
        <taxon>Bacteria</taxon>
        <taxon>Pseudomonadati</taxon>
        <taxon>Chlorobiota</taxon>
        <taxon>Chlorobiia</taxon>
        <taxon>Chlorobiales</taxon>
        <taxon>Chlorobiaceae</taxon>
        <taxon>Prosthecochloris</taxon>
    </lineage>
</organism>
<accession>A0A317T434</accession>
<reference evidence="2" key="1">
    <citation type="submission" date="2017-10" db="EMBL/GenBank/DDBJ databases">
        <authorList>
            <person name="Gaisin V.A."/>
            <person name="Rysina M.S."/>
            <person name="Grouzdev D.S."/>
        </authorList>
    </citation>
    <scope>NUCLEOTIDE SEQUENCE [LARGE SCALE GENOMIC DNA]</scope>
    <source>
        <strain evidence="2">V1</strain>
    </source>
</reference>
<dbReference type="EMBL" id="PDNZ01000006">
    <property type="protein sequence ID" value="PWW81539.1"/>
    <property type="molecule type" value="Genomic_DNA"/>
</dbReference>
<gene>
    <name evidence="1" type="ORF">CR164_08985</name>
</gene>
<proteinExistence type="predicted"/>
<dbReference type="Proteomes" id="UP000246278">
    <property type="component" value="Unassembled WGS sequence"/>
</dbReference>
<name>A0A317T434_9CHLB</name>
<dbReference type="Pfam" id="PF11154">
    <property type="entry name" value="DUF2934"/>
    <property type="match status" value="1"/>
</dbReference>
<protein>
    <recommendedName>
        <fullName evidence="3">DUF2934 domain-containing protein</fullName>
    </recommendedName>
</protein>
<sequence length="58" mass="6653">MSNETNEKQVMTQEQCEAQIRLAAYYLWQAKGEKHGSDVEDWLEAESAFAKSTESVQQ</sequence>
<dbReference type="InterPro" id="IPR021327">
    <property type="entry name" value="DUF2934"/>
</dbReference>
<evidence type="ECO:0008006" key="3">
    <source>
        <dbReference type="Google" id="ProtNLM"/>
    </source>
</evidence>
<evidence type="ECO:0000313" key="2">
    <source>
        <dbReference type="Proteomes" id="UP000246278"/>
    </source>
</evidence>
<keyword evidence="2" id="KW-1185">Reference proteome</keyword>